<organism evidence="1 2">
    <name type="scientific">Papaver somniferum</name>
    <name type="common">Opium poppy</name>
    <dbReference type="NCBI Taxonomy" id="3469"/>
    <lineage>
        <taxon>Eukaryota</taxon>
        <taxon>Viridiplantae</taxon>
        <taxon>Streptophyta</taxon>
        <taxon>Embryophyta</taxon>
        <taxon>Tracheophyta</taxon>
        <taxon>Spermatophyta</taxon>
        <taxon>Magnoliopsida</taxon>
        <taxon>Ranunculales</taxon>
        <taxon>Papaveraceae</taxon>
        <taxon>Papaveroideae</taxon>
        <taxon>Papaver</taxon>
    </lineage>
</organism>
<keyword evidence="2" id="KW-1185">Reference proteome</keyword>
<dbReference type="Proteomes" id="UP000316621">
    <property type="component" value="Chromosome 9"/>
</dbReference>
<sequence length="125" mass="13256">LQSTGDPCLPTPFSWVQCSSDVAPRIVALNLGGSSVLVGVFLPDFSAMDALEIMNLANNFLFGTVPISLMIKANEKTLNLTLTGMVNLCFSDGSECETVTDTETLGAEAVEAASVNFRVDVTKHI</sequence>
<evidence type="ECO:0008006" key="3">
    <source>
        <dbReference type="Google" id="ProtNLM"/>
    </source>
</evidence>
<dbReference type="EMBL" id="CM010723">
    <property type="protein sequence ID" value="RZC76207.1"/>
    <property type="molecule type" value="Genomic_DNA"/>
</dbReference>
<protein>
    <recommendedName>
        <fullName evidence="3">Leucine-rich repeat-containing N-terminal plant-type domain-containing protein</fullName>
    </recommendedName>
</protein>
<reference evidence="1 2" key="1">
    <citation type="journal article" date="2018" name="Science">
        <title>The opium poppy genome and morphinan production.</title>
        <authorList>
            <person name="Guo L."/>
            <person name="Winzer T."/>
            <person name="Yang X."/>
            <person name="Li Y."/>
            <person name="Ning Z."/>
            <person name="He Z."/>
            <person name="Teodor R."/>
            <person name="Lu Y."/>
            <person name="Bowser T.A."/>
            <person name="Graham I.A."/>
            <person name="Ye K."/>
        </authorList>
    </citation>
    <scope>NUCLEOTIDE SEQUENCE [LARGE SCALE GENOMIC DNA]</scope>
    <source>
        <strain evidence="2">cv. HN1</strain>
        <tissue evidence="1">Leaves</tissue>
    </source>
</reference>
<name>A0A4Y7KTU5_PAPSO</name>
<dbReference type="Gramene" id="RZC76207">
    <property type="protein sequence ID" value="RZC76207"/>
    <property type="gene ID" value="C5167_000301"/>
</dbReference>
<dbReference type="Gene3D" id="3.80.10.10">
    <property type="entry name" value="Ribonuclease Inhibitor"/>
    <property type="match status" value="1"/>
</dbReference>
<dbReference type="STRING" id="3469.A0A4Y7KTU5"/>
<dbReference type="InterPro" id="IPR032675">
    <property type="entry name" value="LRR_dom_sf"/>
</dbReference>
<dbReference type="AlphaFoldDB" id="A0A4Y7KTU5"/>
<dbReference type="PANTHER" id="PTHR45631:SF44">
    <property type="entry name" value="CARBOHYDRATE-BINDING PROTEIN OF THE ER PROTEIN"/>
    <property type="match status" value="1"/>
</dbReference>
<feature type="non-terminal residue" evidence="1">
    <location>
        <position position="1"/>
    </location>
</feature>
<proteinExistence type="predicted"/>
<evidence type="ECO:0000313" key="2">
    <source>
        <dbReference type="Proteomes" id="UP000316621"/>
    </source>
</evidence>
<gene>
    <name evidence="1" type="ORF">C5167_000301</name>
</gene>
<accession>A0A4Y7KTU5</accession>
<evidence type="ECO:0000313" key="1">
    <source>
        <dbReference type="EMBL" id="RZC76207.1"/>
    </source>
</evidence>
<dbReference type="PANTHER" id="PTHR45631">
    <property type="entry name" value="OS07G0107800 PROTEIN-RELATED"/>
    <property type="match status" value="1"/>
</dbReference>